<protein>
    <submittedName>
        <fullName evidence="1">Uncharacterized protein</fullName>
    </submittedName>
</protein>
<proteinExistence type="predicted"/>
<name>A0A813IEC3_POLGL</name>
<sequence length="111" mass="12142">MNAHSSWTWNTLPHMAQRQQVLKPSTEMCLLLLLPLVPIPPYSSSSSSYSSSHSSHSSLPVPLLFVAIALLHPGQLLCSSRLDGYTSSWTAFDKGCLVSVVQLQFVATGHY</sequence>
<accession>A0A813IEC3</accession>
<evidence type="ECO:0000313" key="1">
    <source>
        <dbReference type="EMBL" id="CAE8649511.1"/>
    </source>
</evidence>
<evidence type="ECO:0000313" key="3">
    <source>
        <dbReference type="Proteomes" id="UP000626109"/>
    </source>
</evidence>
<gene>
    <name evidence="2" type="ORF">PGLA2088_LOCUS48471</name>
    <name evidence="1" type="ORF">PGLA2088_LOCUS7486</name>
</gene>
<organism evidence="1 3">
    <name type="scientific">Polarella glacialis</name>
    <name type="common">Dinoflagellate</name>
    <dbReference type="NCBI Taxonomy" id="89957"/>
    <lineage>
        <taxon>Eukaryota</taxon>
        <taxon>Sar</taxon>
        <taxon>Alveolata</taxon>
        <taxon>Dinophyceae</taxon>
        <taxon>Suessiales</taxon>
        <taxon>Suessiaceae</taxon>
        <taxon>Polarella</taxon>
    </lineage>
</organism>
<reference evidence="1" key="1">
    <citation type="submission" date="2021-02" db="EMBL/GenBank/DDBJ databases">
        <authorList>
            <person name="Dougan E. K."/>
            <person name="Rhodes N."/>
            <person name="Thang M."/>
            <person name="Chan C."/>
        </authorList>
    </citation>
    <scope>NUCLEOTIDE SEQUENCE</scope>
</reference>
<dbReference type="EMBL" id="CAJNNW010036692">
    <property type="protein sequence ID" value="CAE8736776.1"/>
    <property type="molecule type" value="Genomic_DNA"/>
</dbReference>
<dbReference type="Proteomes" id="UP000626109">
    <property type="component" value="Unassembled WGS sequence"/>
</dbReference>
<dbReference type="EMBL" id="CAJNNW010007775">
    <property type="protein sequence ID" value="CAE8649511.1"/>
    <property type="molecule type" value="Genomic_DNA"/>
</dbReference>
<evidence type="ECO:0000313" key="2">
    <source>
        <dbReference type="EMBL" id="CAE8736776.1"/>
    </source>
</evidence>
<comment type="caution">
    <text evidence="1">The sequence shown here is derived from an EMBL/GenBank/DDBJ whole genome shotgun (WGS) entry which is preliminary data.</text>
</comment>
<dbReference type="AlphaFoldDB" id="A0A813IEC3"/>